<feature type="domain" description="AAA" evidence="1">
    <location>
        <begin position="20"/>
        <end position="137"/>
    </location>
</feature>
<evidence type="ECO:0000259" key="1">
    <source>
        <dbReference type="Pfam" id="PF13173"/>
    </source>
</evidence>
<feature type="domain" description="DUF4143" evidence="2">
    <location>
        <begin position="202"/>
        <end position="360"/>
    </location>
</feature>
<reference evidence="3" key="1">
    <citation type="journal article" date="2021" name="PeerJ">
        <title>Extensive microbial diversity within the chicken gut microbiome revealed by metagenomics and culture.</title>
        <authorList>
            <person name="Gilroy R."/>
            <person name="Ravi A."/>
            <person name="Getino M."/>
            <person name="Pursley I."/>
            <person name="Horton D.L."/>
            <person name="Alikhan N.F."/>
            <person name="Baker D."/>
            <person name="Gharbi K."/>
            <person name="Hall N."/>
            <person name="Watson M."/>
            <person name="Adriaenssens E.M."/>
            <person name="Foster-Nyarko E."/>
            <person name="Jarju S."/>
            <person name="Secka A."/>
            <person name="Antonio M."/>
            <person name="Oren A."/>
            <person name="Chaudhuri R.R."/>
            <person name="La Ragione R."/>
            <person name="Hildebrand F."/>
            <person name="Pallen M.J."/>
        </authorList>
    </citation>
    <scope>NUCLEOTIDE SEQUENCE</scope>
    <source>
        <strain evidence="3">Gambia15-2214</strain>
    </source>
</reference>
<organism evidence="3 4">
    <name type="scientific">Candidatus Treponema excrementipullorum</name>
    <dbReference type="NCBI Taxonomy" id="2838768"/>
    <lineage>
        <taxon>Bacteria</taxon>
        <taxon>Pseudomonadati</taxon>
        <taxon>Spirochaetota</taxon>
        <taxon>Spirochaetia</taxon>
        <taxon>Spirochaetales</taxon>
        <taxon>Treponemataceae</taxon>
        <taxon>Treponema</taxon>
    </lineage>
</organism>
<dbReference type="Pfam" id="PF13173">
    <property type="entry name" value="AAA_14"/>
    <property type="match status" value="1"/>
</dbReference>
<dbReference type="AlphaFoldDB" id="A0A9E2NZA8"/>
<dbReference type="InterPro" id="IPR025420">
    <property type="entry name" value="DUF4143"/>
</dbReference>
<evidence type="ECO:0000313" key="3">
    <source>
        <dbReference type="EMBL" id="MBU3850576.1"/>
    </source>
</evidence>
<name>A0A9E2NZA8_9SPIR</name>
<comment type="caution">
    <text evidence="3">The sequence shown here is derived from an EMBL/GenBank/DDBJ whole genome shotgun (WGS) entry which is preliminary data.</text>
</comment>
<dbReference type="Pfam" id="PF13635">
    <property type="entry name" value="DUF4143"/>
    <property type="match status" value="1"/>
</dbReference>
<gene>
    <name evidence="3" type="ORF">IAA16_08425</name>
</gene>
<keyword evidence="3" id="KW-0067">ATP-binding</keyword>
<reference evidence="3" key="2">
    <citation type="submission" date="2021-04" db="EMBL/GenBank/DDBJ databases">
        <authorList>
            <person name="Gilroy R."/>
        </authorList>
    </citation>
    <scope>NUCLEOTIDE SEQUENCE</scope>
    <source>
        <strain evidence="3">Gambia15-2214</strain>
    </source>
</reference>
<dbReference type="Proteomes" id="UP000823914">
    <property type="component" value="Unassembled WGS sequence"/>
</dbReference>
<dbReference type="SUPFAM" id="SSF52980">
    <property type="entry name" value="Restriction endonuclease-like"/>
    <property type="match status" value="1"/>
</dbReference>
<accession>A0A9E2NZA8</accession>
<dbReference type="InterPro" id="IPR027417">
    <property type="entry name" value="P-loop_NTPase"/>
</dbReference>
<dbReference type="PANTHER" id="PTHR43566">
    <property type="entry name" value="CONSERVED PROTEIN"/>
    <property type="match status" value="1"/>
</dbReference>
<proteinExistence type="predicted"/>
<dbReference type="PANTHER" id="PTHR43566:SF2">
    <property type="entry name" value="DUF4143 DOMAIN-CONTAINING PROTEIN"/>
    <property type="match status" value="1"/>
</dbReference>
<dbReference type="InterPro" id="IPR011335">
    <property type="entry name" value="Restrct_endonuc-II-like"/>
</dbReference>
<evidence type="ECO:0000313" key="4">
    <source>
        <dbReference type="Proteomes" id="UP000823914"/>
    </source>
</evidence>
<evidence type="ECO:0000259" key="2">
    <source>
        <dbReference type="Pfam" id="PF13635"/>
    </source>
</evidence>
<dbReference type="InterPro" id="IPR041682">
    <property type="entry name" value="AAA_14"/>
</dbReference>
<keyword evidence="3" id="KW-0547">Nucleotide-binding</keyword>
<dbReference type="GO" id="GO:0005524">
    <property type="term" value="F:ATP binding"/>
    <property type="evidence" value="ECO:0007669"/>
    <property type="project" value="UniProtKB-KW"/>
</dbReference>
<sequence length="410" mass="46877">MNLIERHASKTLKKFAGEFPAVLITGARQTGKTTILKSYTDEQGIDSLTFDDPQEELSAKTDPKAFMEFHKSPYMFDEIQYVPELFRYIKMSIDMDRHNGMFFLTGSQQVPLAEKASESLAGRVGILQLYPLSQREIRKDTFGAPFIPNKEYINYMFQRFKIFEYSVEKTWNAVFRGGYPELVATNIDFNDFFSSYVKTYIQRDINKLTQIENEMQFMQFITVVASRTGQLVNYADMARDVGISEVTAKKWLSLLITSGLVYMLKPYSSNIEKRIVKTPKLYFMDTGLAAYLTKWTNPHILRTGAMAGNFFETFVVSEIVKSFANQGIDPPLYFYRDKDKYEIDMLITIDGTLYPIEIKKTATPGIADAKNFFITQRIKNIKIADPIIICNCSGPVMVGKGVTAIPVDWV</sequence>
<dbReference type="SUPFAM" id="SSF52540">
    <property type="entry name" value="P-loop containing nucleoside triphosphate hydrolases"/>
    <property type="match status" value="1"/>
</dbReference>
<dbReference type="EMBL" id="JAHLFV010000195">
    <property type="protein sequence ID" value="MBU3850576.1"/>
    <property type="molecule type" value="Genomic_DNA"/>
</dbReference>
<protein>
    <submittedName>
        <fullName evidence="3">ATP-binding protein</fullName>
    </submittedName>
</protein>